<reference evidence="1 2" key="1">
    <citation type="submission" date="2014-06" db="EMBL/GenBank/DDBJ databases">
        <title>The Genome of the Aflatoxigenic Filamentous Fungus Aspergillus nomius.</title>
        <authorList>
            <person name="Moore M.G."/>
            <person name="Shannon B.M."/>
            <person name="Brian M.M."/>
        </authorList>
    </citation>
    <scope>NUCLEOTIDE SEQUENCE [LARGE SCALE GENOMIC DNA]</scope>
    <source>
        <strain evidence="1 2">NRRL 13137</strain>
    </source>
</reference>
<evidence type="ECO:0000313" key="1">
    <source>
        <dbReference type="EMBL" id="KNG89887.1"/>
    </source>
</evidence>
<accession>A0A0L1JDU1</accession>
<dbReference type="AlphaFoldDB" id="A0A0L1JDU1"/>
<dbReference type="RefSeq" id="XP_015410810.1">
    <property type="nucleotide sequence ID" value="XM_015546966.1"/>
</dbReference>
<dbReference type="Proteomes" id="UP000037505">
    <property type="component" value="Unassembled WGS sequence"/>
</dbReference>
<name>A0A0L1JDU1_ASPN3</name>
<dbReference type="GeneID" id="26803513"/>
<sequence>MKQRLVYMHQRAADGTLSVTDQLLRHALAEPRYATNEKFYMGGCGCFGTPREYSKILAMLLNNGTWPKTNAQILKSETVQQMLTDQIPQYPIYHNDYCQSAKPTLANSCPIIPKPRNSTDGWGLTFMLSHEKSETAREACSASWEGLANLYWFADRVNGIATIFATQILPYGDLEAVKLFQAIEKEVYASCGLTTG</sequence>
<dbReference type="PANTHER" id="PTHR43283:SF3">
    <property type="entry name" value="BETA-LACTAMASE FAMILY PROTEIN (AFU_ORTHOLOGUE AFUA_5G07500)"/>
    <property type="match status" value="1"/>
</dbReference>
<dbReference type="OrthoDB" id="428260at2759"/>
<proteinExistence type="predicted"/>
<dbReference type="InterPro" id="IPR050789">
    <property type="entry name" value="Diverse_Enzym_Activities"/>
</dbReference>
<gene>
    <name evidence="1" type="ORF">ANOM_001709</name>
</gene>
<dbReference type="STRING" id="1509407.A0A0L1JDU1"/>
<organism evidence="1 2">
    <name type="scientific">Aspergillus nomiae NRRL (strain ATCC 15546 / NRRL 13137 / CBS 260.88 / M93)</name>
    <dbReference type="NCBI Taxonomy" id="1509407"/>
    <lineage>
        <taxon>Eukaryota</taxon>
        <taxon>Fungi</taxon>
        <taxon>Dikarya</taxon>
        <taxon>Ascomycota</taxon>
        <taxon>Pezizomycotina</taxon>
        <taxon>Eurotiomycetes</taxon>
        <taxon>Eurotiomycetidae</taxon>
        <taxon>Eurotiales</taxon>
        <taxon>Aspergillaceae</taxon>
        <taxon>Aspergillus</taxon>
        <taxon>Aspergillus subgen. Circumdati</taxon>
    </lineage>
</organism>
<protein>
    <submittedName>
        <fullName evidence="1">Beta-lactamase family protein</fullName>
    </submittedName>
</protein>
<dbReference type="SUPFAM" id="SSF56601">
    <property type="entry name" value="beta-lactamase/transpeptidase-like"/>
    <property type="match status" value="1"/>
</dbReference>
<keyword evidence="2" id="KW-1185">Reference proteome</keyword>
<dbReference type="InterPro" id="IPR012338">
    <property type="entry name" value="Beta-lactam/transpept-like"/>
</dbReference>
<evidence type="ECO:0000313" key="2">
    <source>
        <dbReference type="Proteomes" id="UP000037505"/>
    </source>
</evidence>
<dbReference type="Gene3D" id="3.40.710.10">
    <property type="entry name" value="DD-peptidase/beta-lactamase superfamily"/>
    <property type="match status" value="1"/>
</dbReference>
<dbReference type="EMBL" id="JNOM01000022">
    <property type="protein sequence ID" value="KNG89887.1"/>
    <property type="molecule type" value="Genomic_DNA"/>
</dbReference>
<comment type="caution">
    <text evidence="1">The sequence shown here is derived from an EMBL/GenBank/DDBJ whole genome shotgun (WGS) entry which is preliminary data.</text>
</comment>
<dbReference type="PANTHER" id="PTHR43283">
    <property type="entry name" value="BETA-LACTAMASE-RELATED"/>
    <property type="match status" value="1"/>
</dbReference>